<dbReference type="VEuPathDB" id="TriTrypDB:LDHU3_20.0990"/>
<evidence type="ECO:0000256" key="3">
    <source>
        <dbReference type="ARBA" id="ARBA00022840"/>
    </source>
</evidence>
<gene>
    <name evidence="6" type="ORF">CGC21_29435</name>
</gene>
<dbReference type="InterPro" id="IPR004344">
    <property type="entry name" value="TTL/TTLL_fam"/>
</dbReference>
<protein>
    <recommendedName>
        <fullName evidence="4">Tubulin--tyrosine ligase-like protein 5</fullName>
    </recommendedName>
</protein>
<keyword evidence="2" id="KW-0547">Nucleotide-binding</keyword>
<dbReference type="PROSITE" id="PS51221">
    <property type="entry name" value="TTL"/>
    <property type="match status" value="1"/>
</dbReference>
<dbReference type="GO" id="GO:0015631">
    <property type="term" value="F:tubulin binding"/>
    <property type="evidence" value="ECO:0007669"/>
    <property type="project" value="TreeGrafter"/>
</dbReference>
<dbReference type="VEuPathDB" id="TriTrypDB:LdCL_200012700"/>
<keyword evidence="1 6" id="KW-0436">Ligase</keyword>
<dbReference type="PANTHER" id="PTHR12241">
    <property type="entry name" value="TUBULIN POLYGLUTAMYLASE"/>
    <property type="match status" value="1"/>
</dbReference>
<evidence type="ECO:0000313" key="7">
    <source>
        <dbReference type="Proteomes" id="UP000318447"/>
    </source>
</evidence>
<evidence type="ECO:0000256" key="4">
    <source>
        <dbReference type="ARBA" id="ARBA00041448"/>
    </source>
</evidence>
<comment type="caution">
    <text evidence="6">The sequence shown here is derived from an EMBL/GenBank/DDBJ whole genome shotgun (WGS) entry which is preliminary data.</text>
</comment>
<evidence type="ECO:0000256" key="5">
    <source>
        <dbReference type="ARBA" id="ARBA00049274"/>
    </source>
</evidence>
<dbReference type="Proteomes" id="UP000318447">
    <property type="component" value="Unassembled WGS sequence"/>
</dbReference>
<dbReference type="GO" id="GO:0005524">
    <property type="term" value="F:ATP binding"/>
    <property type="evidence" value="ECO:0007669"/>
    <property type="project" value="UniProtKB-KW"/>
</dbReference>
<dbReference type="Gene3D" id="3.30.470.20">
    <property type="entry name" value="ATP-grasp fold, B domain"/>
    <property type="match status" value="1"/>
</dbReference>
<evidence type="ECO:0000256" key="2">
    <source>
        <dbReference type="ARBA" id="ARBA00022741"/>
    </source>
</evidence>
<dbReference type="GO" id="GO:0036064">
    <property type="term" value="C:ciliary basal body"/>
    <property type="evidence" value="ECO:0007669"/>
    <property type="project" value="TreeGrafter"/>
</dbReference>
<sequence length="769" mass="80593">MASGVGQQVAWSLVAPISSLTRNGDDGGVVAASWRARRALEPFLMPPSVVLDPSSTTTSTDENAGLTSTDVYLVDSPYKRRRPTIAFIPYDKPAAGDQRHHSGEETGGGTTVMNADVLVQPHRLPLGAADGVLGGSGGSDPAASLLGDGRSQRRVVARASAGPYSRLSYIMDESCTPFTALLATLRAAGFTRVSGRAALLHKTHSLLWVKHLLPSMVDQLRQPQPGAYRKVNHFPGTHALGRKDKLCMLLRRAGQRWQASGEVSSALSGACTTNTAAARAAAWASLTPESWLLPQEAEACVRAIRQPCPSAVAAPLFIVKPTNQAGGQGIFLICGGSEAGVASLTAAVGELGGGHGSTSREENITVSSAVLSKSSPGSARRRRTLTEPFSGGSAVRAAVIDAPAVETERSKYVVQRYIANPFLLEGRKFDLRLYVVATSYDPVRLYLYREGLVRIASSPYTRTVATASTALTTLADVSDLKAHLTNFTVSKGASPVPAAAGDAGAAASGAATSGQDTKWPLSSLEAYVASMGYDWSGTLQRIHELLRLVFLSVTPEVRAALRASSACRRNSADSKAVRSLPSSPAVSSHPTVNGASPFFEIFGVDVLLVNDGSEASSPHGSLAASASASTLRPVLLEVNIMPSLSTHYSLFDQRIKANFIADALTLVGLMPPPSKVASSAAGVQETAGGPRSGYNDAFLDGLSDSEVLNVCLATEEERRRADNFTRLLPTRDSASKYRALMEVSGGDGTSTSTLSSLDAVLSAWLASSS</sequence>
<dbReference type="SUPFAM" id="SSF56059">
    <property type="entry name" value="Glutathione synthetase ATP-binding domain-like"/>
    <property type="match status" value="1"/>
</dbReference>
<reference evidence="7" key="1">
    <citation type="submission" date="2019-02" db="EMBL/GenBank/DDBJ databases">
        <title>FDA dAtabase for Regulatory Grade micrObial Sequences (FDA-ARGOS): Supporting development and validation of Infectious Disease Dx tests.</title>
        <authorList>
            <person name="Duncan R."/>
            <person name="Fisher C."/>
            <person name="Tallon L."/>
            <person name="Sadzewicz L."/>
            <person name="Sengamalay N."/>
            <person name="Ott S."/>
            <person name="Godinez A."/>
            <person name="Nagaraj S."/>
            <person name="Vavikolanu K."/>
            <person name="Nadendla S."/>
            <person name="Aluvathingal J."/>
            <person name="Sichtig H."/>
        </authorList>
    </citation>
    <scope>NUCLEOTIDE SEQUENCE [LARGE SCALE GENOMIC DNA]</scope>
    <source>
        <strain evidence="7">FDAARGOS_361</strain>
    </source>
</reference>
<comment type="catalytic activity">
    <reaction evidence="5">
        <text>L-glutamyl-[protein] + L-glutamate + ATP = gamma-L-glutamyl-L-glutamyl-[protein] + ADP + phosphate + H(+)</text>
        <dbReference type="Rhea" id="RHEA:60144"/>
        <dbReference type="Rhea" id="RHEA-COMP:10208"/>
        <dbReference type="Rhea" id="RHEA-COMP:15517"/>
        <dbReference type="ChEBI" id="CHEBI:15378"/>
        <dbReference type="ChEBI" id="CHEBI:29973"/>
        <dbReference type="ChEBI" id="CHEBI:29985"/>
        <dbReference type="ChEBI" id="CHEBI:30616"/>
        <dbReference type="ChEBI" id="CHEBI:43474"/>
        <dbReference type="ChEBI" id="CHEBI:143622"/>
        <dbReference type="ChEBI" id="CHEBI:456216"/>
    </reaction>
    <physiologicalReaction direction="left-to-right" evidence="5">
        <dbReference type="Rhea" id="RHEA:60145"/>
    </physiologicalReaction>
</comment>
<proteinExistence type="predicted"/>
<dbReference type="EMBL" id="RHLC01000023">
    <property type="protein sequence ID" value="TPP49921.1"/>
    <property type="molecule type" value="Genomic_DNA"/>
</dbReference>
<evidence type="ECO:0000313" key="6">
    <source>
        <dbReference type="EMBL" id="TPP49921.1"/>
    </source>
</evidence>
<evidence type="ECO:0000256" key="1">
    <source>
        <dbReference type="ARBA" id="ARBA00022598"/>
    </source>
</evidence>
<dbReference type="Pfam" id="PF03133">
    <property type="entry name" value="TTL"/>
    <property type="match status" value="1"/>
</dbReference>
<dbReference type="GO" id="GO:0000226">
    <property type="term" value="P:microtubule cytoskeleton organization"/>
    <property type="evidence" value="ECO:0007669"/>
    <property type="project" value="TreeGrafter"/>
</dbReference>
<dbReference type="PANTHER" id="PTHR12241:SF145">
    <property type="entry name" value="TUBULIN POLYGLUTAMYLASE TTLL5"/>
    <property type="match status" value="1"/>
</dbReference>
<dbReference type="AlphaFoldDB" id="A0A504XM53"/>
<name>A0A504XM53_LEIDO</name>
<dbReference type="GO" id="GO:0070740">
    <property type="term" value="F:tubulin-glutamic acid ligase activity"/>
    <property type="evidence" value="ECO:0007669"/>
    <property type="project" value="TreeGrafter"/>
</dbReference>
<keyword evidence="3" id="KW-0067">ATP-binding</keyword>
<organism evidence="6 7">
    <name type="scientific">Leishmania donovani</name>
    <dbReference type="NCBI Taxonomy" id="5661"/>
    <lineage>
        <taxon>Eukaryota</taxon>
        <taxon>Discoba</taxon>
        <taxon>Euglenozoa</taxon>
        <taxon>Kinetoplastea</taxon>
        <taxon>Metakinetoplastina</taxon>
        <taxon>Trypanosomatida</taxon>
        <taxon>Trypanosomatidae</taxon>
        <taxon>Leishmaniinae</taxon>
        <taxon>Leishmania</taxon>
    </lineage>
</organism>
<dbReference type="VEuPathDB" id="TriTrypDB:LdBPK_200800.1"/>
<accession>A0A504XM53</accession>